<protein>
    <submittedName>
        <fullName evidence="2">Spore wall protein 7</fullName>
    </submittedName>
</protein>
<name>A0A9P6GX95_9MICR</name>
<organism evidence="2 3">
    <name type="scientific">Nosema granulosis</name>
    <dbReference type="NCBI Taxonomy" id="83296"/>
    <lineage>
        <taxon>Eukaryota</taxon>
        <taxon>Fungi</taxon>
        <taxon>Fungi incertae sedis</taxon>
        <taxon>Microsporidia</taxon>
        <taxon>Nosematidae</taxon>
        <taxon>Nosema</taxon>
    </lineage>
</organism>
<feature type="chain" id="PRO_5040454225" evidence="1">
    <location>
        <begin position="18"/>
        <end position="281"/>
    </location>
</feature>
<accession>A0A9P6GX95</accession>
<evidence type="ECO:0000256" key="1">
    <source>
        <dbReference type="SAM" id="SignalP"/>
    </source>
</evidence>
<evidence type="ECO:0000313" key="3">
    <source>
        <dbReference type="Proteomes" id="UP000740883"/>
    </source>
</evidence>
<feature type="signal peptide" evidence="1">
    <location>
        <begin position="1"/>
        <end position="17"/>
    </location>
</feature>
<reference evidence="2 3" key="1">
    <citation type="journal article" date="2020" name="Genome Biol. Evol.">
        <title>Comparative genomics of strictly vertically transmitted, feminizing microsporidia endosymbionts of amphipod crustaceans.</title>
        <authorList>
            <person name="Cormier A."/>
            <person name="Chebbi M.A."/>
            <person name="Giraud I."/>
            <person name="Wattier R."/>
            <person name="Teixeira M."/>
            <person name="Gilbert C."/>
            <person name="Rigaud T."/>
            <person name="Cordaux R."/>
        </authorList>
    </citation>
    <scope>NUCLEOTIDE SEQUENCE [LARGE SCALE GENOMIC DNA]</scope>
    <source>
        <strain evidence="2 3">Ou3-Ou53</strain>
    </source>
</reference>
<sequence>MISVLIFLLGCYCYVDVEHSDSSTDINSYGANQYEEEYGKFPAHVLSEKDPKPKDLNRRCTTDNFTYIINLNVHLQKYAAESIEDAAKSKLGMNLKQRDAILSYFGTIANELNADLARLGVQVVIQLKRYKAEDFIDTNSFDTSCEIKDAVTDRLDSSFNQLKDVFQDSIGLQLFVWTCPQVNSSFLTLKINKNEDCGRVIGVLWQGIDPTSTSIKSGVLEAITGIPDLYLDGSLPVDRVFSNVCRYSGKCVGVEPGVIGWKQFDVLKLIHAIPDDTHEHA</sequence>
<proteinExistence type="predicted"/>
<keyword evidence="3" id="KW-1185">Reference proteome</keyword>
<dbReference type="AlphaFoldDB" id="A0A9P6GX95"/>
<comment type="caution">
    <text evidence="2">The sequence shown here is derived from an EMBL/GenBank/DDBJ whole genome shotgun (WGS) entry which is preliminary data.</text>
</comment>
<dbReference type="OrthoDB" id="2187049at2759"/>
<keyword evidence="1" id="KW-0732">Signal</keyword>
<evidence type="ECO:0000313" key="2">
    <source>
        <dbReference type="EMBL" id="KAF9762388.1"/>
    </source>
</evidence>
<dbReference type="EMBL" id="SBJO01000178">
    <property type="protein sequence ID" value="KAF9762388.1"/>
    <property type="molecule type" value="Genomic_DNA"/>
</dbReference>
<gene>
    <name evidence="2" type="primary">SWP7</name>
    <name evidence="2" type="ORF">NGRA_2053</name>
</gene>
<dbReference type="Proteomes" id="UP000740883">
    <property type="component" value="Unassembled WGS sequence"/>
</dbReference>